<evidence type="ECO:0000313" key="2">
    <source>
        <dbReference type="EMBL" id="MCE3051825.1"/>
    </source>
</evidence>
<feature type="signal peptide" evidence="1">
    <location>
        <begin position="1"/>
        <end position="20"/>
    </location>
</feature>
<gene>
    <name evidence="2" type="ORF">HAX54_050925</name>
</gene>
<organism evidence="2 3">
    <name type="scientific">Datura stramonium</name>
    <name type="common">Jimsonweed</name>
    <name type="synonym">Common thornapple</name>
    <dbReference type="NCBI Taxonomy" id="4076"/>
    <lineage>
        <taxon>Eukaryota</taxon>
        <taxon>Viridiplantae</taxon>
        <taxon>Streptophyta</taxon>
        <taxon>Embryophyta</taxon>
        <taxon>Tracheophyta</taxon>
        <taxon>Spermatophyta</taxon>
        <taxon>Magnoliopsida</taxon>
        <taxon>eudicotyledons</taxon>
        <taxon>Gunneridae</taxon>
        <taxon>Pentapetalae</taxon>
        <taxon>asterids</taxon>
        <taxon>lamiids</taxon>
        <taxon>Solanales</taxon>
        <taxon>Solanaceae</taxon>
        <taxon>Solanoideae</taxon>
        <taxon>Datureae</taxon>
        <taxon>Datura</taxon>
    </lineage>
</organism>
<feature type="chain" id="PRO_5046466323" evidence="1">
    <location>
        <begin position="21"/>
        <end position="77"/>
    </location>
</feature>
<comment type="caution">
    <text evidence="2">The sequence shown here is derived from an EMBL/GenBank/DDBJ whole genome shotgun (WGS) entry which is preliminary data.</text>
</comment>
<evidence type="ECO:0000313" key="3">
    <source>
        <dbReference type="Proteomes" id="UP000823775"/>
    </source>
</evidence>
<proteinExistence type="predicted"/>
<sequence>GLIWDHWWLQLSCYVQGVGSGRDTLLLWIALDELGVENYVGCHRVVSDKLGVGSSAHCKCQIWHILVVHPDDVVVGE</sequence>
<dbReference type="Proteomes" id="UP000823775">
    <property type="component" value="Unassembled WGS sequence"/>
</dbReference>
<keyword evidence="1" id="KW-0732">Signal</keyword>
<accession>A0ABS8WLV8</accession>
<evidence type="ECO:0000256" key="1">
    <source>
        <dbReference type="SAM" id="SignalP"/>
    </source>
</evidence>
<feature type="non-terminal residue" evidence="2">
    <location>
        <position position="1"/>
    </location>
</feature>
<name>A0ABS8WLV8_DATST</name>
<protein>
    <submittedName>
        <fullName evidence="2">Uncharacterized protein</fullName>
    </submittedName>
</protein>
<reference evidence="2 3" key="1">
    <citation type="journal article" date="2021" name="BMC Genomics">
        <title>Datura genome reveals duplications of psychoactive alkaloid biosynthetic genes and high mutation rate following tissue culture.</title>
        <authorList>
            <person name="Rajewski A."/>
            <person name="Carter-House D."/>
            <person name="Stajich J."/>
            <person name="Litt A."/>
        </authorList>
    </citation>
    <scope>NUCLEOTIDE SEQUENCE [LARGE SCALE GENOMIC DNA]</scope>
    <source>
        <strain evidence="2">AR-01</strain>
    </source>
</reference>
<keyword evidence="3" id="KW-1185">Reference proteome</keyword>
<dbReference type="EMBL" id="JACEIK010008974">
    <property type="protein sequence ID" value="MCE3051825.1"/>
    <property type="molecule type" value="Genomic_DNA"/>
</dbReference>